<evidence type="ECO:0000313" key="1">
    <source>
        <dbReference type="EMBL" id="MCC2176476.1"/>
    </source>
</evidence>
<comment type="caution">
    <text evidence="1">The sequence shown here is derived from an EMBL/GenBank/DDBJ whole genome shotgun (WGS) entry which is preliminary data.</text>
</comment>
<protein>
    <submittedName>
        <fullName evidence="1">Uncharacterized protein</fullName>
    </submittedName>
</protein>
<dbReference type="Proteomes" id="UP001298753">
    <property type="component" value="Unassembled WGS sequence"/>
</dbReference>
<dbReference type="AlphaFoldDB" id="A0AAW4VZQ1"/>
<gene>
    <name evidence="1" type="ORF">LKD22_04930</name>
</gene>
<name>A0AAW4VZQ1_9FIRM</name>
<proteinExistence type="predicted"/>
<accession>A0AAW4VZQ1</accession>
<organism evidence="1 2">
    <name type="scientific">Agathobaculum butyriciproducens</name>
    <dbReference type="NCBI Taxonomy" id="1628085"/>
    <lineage>
        <taxon>Bacteria</taxon>
        <taxon>Bacillati</taxon>
        <taxon>Bacillota</taxon>
        <taxon>Clostridia</taxon>
        <taxon>Eubacteriales</taxon>
        <taxon>Butyricicoccaceae</taxon>
        <taxon>Agathobaculum</taxon>
    </lineage>
</organism>
<sequence length="403" mass="46302">MNEDFRQRARKSNHRKTRTNLLTTKWNEQDSIDRKQRSLYNSSSLLSSFSVFLHRALSASSNTDVTVSSLKTRITGLRTERVFDNVPIEMEPAANAILTAIIDTHTCEQLSNFFMGNYENTLFRPWNSLQTEFASLCASNTQCFSHMSQHRVRGAAHRDTILRSHGDQIVAKVPLTKLKLNNDREIADYFQLERDRLLYTALRKRLIAFGGNASEAFAEPFYKPKSNGLRGPLVKSVPIIQRPRSFVRVRGGIGINGDMIRIDVFRTADQAYYFVPIYVKDTLQDALPLRAATKNPDRMLLMNEHDFIFSLYQNDVIYIELPEAITLKSTTSSDSIEVDHGYFLRGKVRSKSGTFEISTLDKQYMRTSIPFFSLSKLYKCEVDPLGTIRKITKPEKRMEFHLK</sequence>
<dbReference type="EMBL" id="JAJEPX010000010">
    <property type="protein sequence ID" value="MCC2176476.1"/>
    <property type="molecule type" value="Genomic_DNA"/>
</dbReference>
<reference evidence="1 2" key="1">
    <citation type="submission" date="2021-10" db="EMBL/GenBank/DDBJ databases">
        <title>Anaerobic single-cell dispensing facilitates the cultivation of human gut bacteria.</title>
        <authorList>
            <person name="Afrizal A."/>
        </authorList>
    </citation>
    <scope>NUCLEOTIDE SEQUENCE [LARGE SCALE GENOMIC DNA]</scope>
    <source>
        <strain evidence="1 2">CLA-AA-H270</strain>
    </source>
</reference>
<evidence type="ECO:0000313" key="2">
    <source>
        <dbReference type="Proteomes" id="UP001298753"/>
    </source>
</evidence>
<keyword evidence="2" id="KW-1185">Reference proteome</keyword>